<organism evidence="2 3">
    <name type="scientific">Candidatus Magnetobacterium bavaricum</name>
    <dbReference type="NCBI Taxonomy" id="29290"/>
    <lineage>
        <taxon>Bacteria</taxon>
        <taxon>Pseudomonadati</taxon>
        <taxon>Nitrospirota</taxon>
        <taxon>Thermodesulfovibrionia</taxon>
        <taxon>Thermodesulfovibrionales</taxon>
        <taxon>Candidatus Magnetobacteriaceae</taxon>
        <taxon>Candidatus Magnetobacterium</taxon>
    </lineage>
</organism>
<feature type="compositionally biased region" description="Polar residues" evidence="1">
    <location>
        <begin position="469"/>
        <end position="479"/>
    </location>
</feature>
<name>A0A0F3GLU5_9BACT</name>
<evidence type="ECO:0000256" key="1">
    <source>
        <dbReference type="SAM" id="MobiDB-lite"/>
    </source>
</evidence>
<gene>
    <name evidence="2" type="ORF">MBAV_006134</name>
</gene>
<evidence type="ECO:0000313" key="3">
    <source>
        <dbReference type="Proteomes" id="UP000033423"/>
    </source>
</evidence>
<proteinExistence type="predicted"/>
<keyword evidence="3" id="KW-1185">Reference proteome</keyword>
<sequence length="479" mass="54343">MVVIAAIPVLSPFWILAAGAGVAGAGAAVAVSRFALDIYGTYRDAKKDAQRADFVISLRNNLKTTVDEFKLDINNLNTDKSDNLLEKLRQIELFDGTLQLANTQQGVQEAVIKFGQHYSALKSEIEHIKVEQRQAGKTVIPKAADKLTHGITSVNAASVNAASVNDTSGLKEDHYIRDGNATDIPREMGMGMLDRENVVAEALQFYEQIKDMDKPYSRGLEPLINELDDCRHPQRLQLIRTTMKLHYVQIKELTADTNRFRDMLEKLLHHACHHDGFADISPTIEALFSQRYISKEQYNSAVSALTEFVMVAEEHQSRQRLIRQLKDNIESMGYTLVSGDNADSSDVDTVASDLLMRIDNEQVVYLDTQWDAYKVMLKLNKDAELTTRLVRVVHTQQETRNIPTNQRQKDSEIAGKWCEDYDRFLEKLRQDNLFLGIRLRKEPQQQDILYVVDKTQETTRQEKKEDTSLAGNQLTADLE</sequence>
<accession>A0A0F3GLU5</accession>
<dbReference type="Proteomes" id="UP000033423">
    <property type="component" value="Unassembled WGS sequence"/>
</dbReference>
<dbReference type="AlphaFoldDB" id="A0A0F3GLU5"/>
<reference evidence="2 3" key="1">
    <citation type="submission" date="2015-02" db="EMBL/GenBank/DDBJ databases">
        <title>Single-cell genomics of uncultivated deep-branching MTB reveals a conserved set of magnetosome genes.</title>
        <authorList>
            <person name="Kolinko S."/>
            <person name="Richter M."/>
            <person name="Glockner F.O."/>
            <person name="Brachmann A."/>
            <person name="Schuler D."/>
        </authorList>
    </citation>
    <scope>NUCLEOTIDE SEQUENCE [LARGE SCALE GENOMIC DNA]</scope>
    <source>
        <strain evidence="2">TM-1</strain>
    </source>
</reference>
<evidence type="ECO:0000313" key="2">
    <source>
        <dbReference type="EMBL" id="KJU81673.1"/>
    </source>
</evidence>
<feature type="region of interest" description="Disordered" evidence="1">
    <location>
        <begin position="459"/>
        <end position="479"/>
    </location>
</feature>
<protein>
    <submittedName>
        <fullName evidence="2">Membrane or secreted protein</fullName>
    </submittedName>
</protein>
<dbReference type="EMBL" id="LACI01002608">
    <property type="protein sequence ID" value="KJU81673.1"/>
    <property type="molecule type" value="Genomic_DNA"/>
</dbReference>
<comment type="caution">
    <text evidence="2">The sequence shown here is derived from an EMBL/GenBank/DDBJ whole genome shotgun (WGS) entry which is preliminary data.</text>
</comment>